<dbReference type="Gene3D" id="1.10.357.10">
    <property type="entry name" value="Tetracycline Repressor, domain 2"/>
    <property type="match status" value="1"/>
</dbReference>
<dbReference type="PANTHER" id="PTHR30055">
    <property type="entry name" value="HTH-TYPE TRANSCRIPTIONAL REGULATOR RUTR"/>
    <property type="match status" value="1"/>
</dbReference>
<accession>A0A2V3DWK3</accession>
<name>A0A2V3DWK3_9MICC</name>
<keyword evidence="5" id="KW-1185">Reference proteome</keyword>
<dbReference type="InterPro" id="IPR050109">
    <property type="entry name" value="HTH-type_TetR-like_transc_reg"/>
</dbReference>
<dbReference type="GO" id="GO:0000976">
    <property type="term" value="F:transcription cis-regulatory region binding"/>
    <property type="evidence" value="ECO:0007669"/>
    <property type="project" value="TreeGrafter"/>
</dbReference>
<proteinExistence type="predicted"/>
<dbReference type="Proteomes" id="UP000246303">
    <property type="component" value="Unassembled WGS sequence"/>
</dbReference>
<dbReference type="GO" id="GO:0003700">
    <property type="term" value="F:DNA-binding transcription factor activity"/>
    <property type="evidence" value="ECO:0007669"/>
    <property type="project" value="TreeGrafter"/>
</dbReference>
<evidence type="ECO:0000313" key="4">
    <source>
        <dbReference type="EMBL" id="PXA69245.1"/>
    </source>
</evidence>
<dbReference type="PANTHER" id="PTHR30055:SF238">
    <property type="entry name" value="MYCOFACTOCIN BIOSYNTHESIS TRANSCRIPTIONAL REGULATOR MFTR-RELATED"/>
    <property type="match status" value="1"/>
</dbReference>
<protein>
    <submittedName>
        <fullName evidence="4">TetR family transcriptional regulator</fullName>
    </submittedName>
</protein>
<reference evidence="4 5" key="1">
    <citation type="submission" date="2018-05" db="EMBL/GenBank/DDBJ databases">
        <title>Genetic diversity of glacier-inhabiting Cryobacterium bacteria in China and description of Cryobacterium mengkeensis sp. nov. and Arthrobacter glacialis sp. nov.</title>
        <authorList>
            <person name="Liu Q."/>
            <person name="Xin Y.-H."/>
        </authorList>
    </citation>
    <scope>NUCLEOTIDE SEQUENCE [LARGE SCALE GENOMIC DNA]</scope>
    <source>
        <strain evidence="4 5">GP3</strain>
    </source>
</reference>
<dbReference type="PROSITE" id="PS50977">
    <property type="entry name" value="HTH_TETR_2"/>
    <property type="match status" value="1"/>
</dbReference>
<evidence type="ECO:0000256" key="2">
    <source>
        <dbReference type="ARBA" id="ARBA00023125"/>
    </source>
</evidence>
<dbReference type="OrthoDB" id="8688418at2"/>
<evidence type="ECO:0000256" key="3">
    <source>
        <dbReference type="ARBA" id="ARBA00023163"/>
    </source>
</evidence>
<keyword evidence="2" id="KW-0238">DNA-binding</keyword>
<gene>
    <name evidence="4" type="ORF">CVS29_01360</name>
</gene>
<comment type="caution">
    <text evidence="4">The sequence shown here is derived from an EMBL/GenBank/DDBJ whole genome shotgun (WGS) entry which is preliminary data.</text>
</comment>
<keyword evidence="1" id="KW-0805">Transcription regulation</keyword>
<dbReference type="AlphaFoldDB" id="A0A2V3DWK3"/>
<evidence type="ECO:0000313" key="5">
    <source>
        <dbReference type="Proteomes" id="UP000246303"/>
    </source>
</evidence>
<dbReference type="InterPro" id="IPR009057">
    <property type="entry name" value="Homeodomain-like_sf"/>
</dbReference>
<dbReference type="InterPro" id="IPR001647">
    <property type="entry name" value="HTH_TetR"/>
</dbReference>
<dbReference type="Pfam" id="PF00440">
    <property type="entry name" value="TetR_N"/>
    <property type="match status" value="1"/>
</dbReference>
<dbReference type="RefSeq" id="WP_110104532.1">
    <property type="nucleotide sequence ID" value="NZ_JACBZZ010000001.1"/>
</dbReference>
<sequence length="210" mass="22780">MSFPASHPLTVAPTSRRELNKAATREAIALAALDFLRSGDLNTFTVDDVAEAAGVSRRTFFNYFSSVEAAVASFTQNYLDQVIVELEARPAGEPLLESAQIALSALGNAHDLGILAETFALTQDPQLSRFQLQAWDECSTKITQFARDRMPAGTDELFLFTLVGAVIGGGRAAFLVWFLEHGTDVTQASLSDLRNKLQAAISLIRQGFPN</sequence>
<dbReference type="EMBL" id="QHLZ01000001">
    <property type="protein sequence ID" value="PXA69245.1"/>
    <property type="molecule type" value="Genomic_DNA"/>
</dbReference>
<evidence type="ECO:0000256" key="1">
    <source>
        <dbReference type="ARBA" id="ARBA00023015"/>
    </source>
</evidence>
<dbReference type="SUPFAM" id="SSF46689">
    <property type="entry name" value="Homeodomain-like"/>
    <property type="match status" value="1"/>
</dbReference>
<dbReference type="Gene3D" id="1.10.10.60">
    <property type="entry name" value="Homeodomain-like"/>
    <property type="match status" value="1"/>
</dbReference>
<organism evidence="4 5">
    <name type="scientific">Arthrobacter psychrochitiniphilus</name>
    <dbReference type="NCBI Taxonomy" id="291045"/>
    <lineage>
        <taxon>Bacteria</taxon>
        <taxon>Bacillati</taxon>
        <taxon>Actinomycetota</taxon>
        <taxon>Actinomycetes</taxon>
        <taxon>Micrococcales</taxon>
        <taxon>Micrococcaceae</taxon>
        <taxon>Arthrobacter</taxon>
    </lineage>
</organism>
<keyword evidence="3" id="KW-0804">Transcription</keyword>